<gene>
    <name evidence="2" type="ORF">PIB30_074018</name>
</gene>
<proteinExistence type="predicted"/>
<feature type="region of interest" description="Disordered" evidence="1">
    <location>
        <begin position="1"/>
        <end position="51"/>
    </location>
</feature>
<dbReference type="Proteomes" id="UP001341840">
    <property type="component" value="Unassembled WGS sequence"/>
</dbReference>
<reference evidence="2 3" key="1">
    <citation type="journal article" date="2023" name="Plants (Basel)">
        <title>Bridging the Gap: Combining Genomics and Transcriptomics Approaches to Understand Stylosanthes scabra, an Orphan Legume from the Brazilian Caatinga.</title>
        <authorList>
            <person name="Ferreira-Neto J.R.C."/>
            <person name="da Silva M.D."/>
            <person name="Binneck E."/>
            <person name="de Melo N.F."/>
            <person name="da Silva R.H."/>
            <person name="de Melo A.L.T.M."/>
            <person name="Pandolfi V."/>
            <person name="Bustamante F.O."/>
            <person name="Brasileiro-Vidal A.C."/>
            <person name="Benko-Iseppon A.M."/>
        </authorList>
    </citation>
    <scope>NUCLEOTIDE SEQUENCE [LARGE SCALE GENOMIC DNA]</scope>
    <source>
        <tissue evidence="2">Leaves</tissue>
    </source>
</reference>
<evidence type="ECO:0000256" key="1">
    <source>
        <dbReference type="SAM" id="MobiDB-lite"/>
    </source>
</evidence>
<feature type="region of interest" description="Disordered" evidence="1">
    <location>
        <begin position="90"/>
        <end position="126"/>
    </location>
</feature>
<accession>A0ABU6VMZ3</accession>
<comment type="caution">
    <text evidence="2">The sequence shown here is derived from an EMBL/GenBank/DDBJ whole genome shotgun (WGS) entry which is preliminary data.</text>
</comment>
<feature type="non-terminal residue" evidence="2">
    <location>
        <position position="1"/>
    </location>
</feature>
<dbReference type="EMBL" id="JASCZI010151945">
    <property type="protein sequence ID" value="MED6174967.1"/>
    <property type="molecule type" value="Genomic_DNA"/>
</dbReference>
<organism evidence="2 3">
    <name type="scientific">Stylosanthes scabra</name>
    <dbReference type="NCBI Taxonomy" id="79078"/>
    <lineage>
        <taxon>Eukaryota</taxon>
        <taxon>Viridiplantae</taxon>
        <taxon>Streptophyta</taxon>
        <taxon>Embryophyta</taxon>
        <taxon>Tracheophyta</taxon>
        <taxon>Spermatophyta</taxon>
        <taxon>Magnoliopsida</taxon>
        <taxon>eudicotyledons</taxon>
        <taxon>Gunneridae</taxon>
        <taxon>Pentapetalae</taxon>
        <taxon>rosids</taxon>
        <taxon>fabids</taxon>
        <taxon>Fabales</taxon>
        <taxon>Fabaceae</taxon>
        <taxon>Papilionoideae</taxon>
        <taxon>50 kb inversion clade</taxon>
        <taxon>dalbergioids sensu lato</taxon>
        <taxon>Dalbergieae</taxon>
        <taxon>Pterocarpus clade</taxon>
        <taxon>Stylosanthes</taxon>
    </lineage>
</organism>
<name>A0ABU6VMZ3_9FABA</name>
<feature type="compositionally biased region" description="Polar residues" evidence="1">
    <location>
        <begin position="90"/>
        <end position="102"/>
    </location>
</feature>
<evidence type="ECO:0000313" key="3">
    <source>
        <dbReference type="Proteomes" id="UP001341840"/>
    </source>
</evidence>
<feature type="compositionally biased region" description="Basic residues" evidence="1">
    <location>
        <begin position="106"/>
        <end position="120"/>
    </location>
</feature>
<evidence type="ECO:0000313" key="2">
    <source>
        <dbReference type="EMBL" id="MED6174967.1"/>
    </source>
</evidence>
<sequence length="126" mass="14150">VRLLNPTSGGGQNRQPPPHNPNFGSCPSAFDRIGPSSPTPRPFGGIGSDESQITQELRHRMQSMELEVRHKEGECGTSNYHSKSTVVWTDSSQTTFPISVSLSPRRNQRPHTPQRRRRHHNNSDDK</sequence>
<protein>
    <submittedName>
        <fullName evidence="2">Uncharacterized protein</fullName>
    </submittedName>
</protein>
<keyword evidence="3" id="KW-1185">Reference proteome</keyword>